<reference evidence="1" key="1">
    <citation type="submission" date="2018-06" db="EMBL/GenBank/DDBJ databases">
        <authorList>
            <person name="Zhirakovskaya E."/>
        </authorList>
    </citation>
    <scope>NUCLEOTIDE SEQUENCE [LARGE SCALE GENOMIC DNA]</scope>
</reference>
<dbReference type="Proteomes" id="UP000255828">
    <property type="component" value="Segment"/>
</dbReference>
<proteinExistence type="predicted"/>
<dbReference type="EMBL" id="MH540083">
    <property type="protein sequence ID" value="AXF42110.1"/>
    <property type="molecule type" value="Genomic_DNA"/>
</dbReference>
<protein>
    <submittedName>
        <fullName evidence="1">Uncharacterized protein</fullName>
    </submittedName>
</protein>
<accession>A0A345AYD0</accession>
<gene>
    <name evidence="1" type="ORF">STIP37_52</name>
</gene>
<evidence type="ECO:0000313" key="2">
    <source>
        <dbReference type="Proteomes" id="UP000255828"/>
    </source>
</evidence>
<evidence type="ECO:0000313" key="1">
    <source>
        <dbReference type="EMBL" id="AXF42110.1"/>
    </source>
</evidence>
<keyword evidence="2" id="KW-1185">Reference proteome</keyword>
<name>A0A345AYD0_9CAUD</name>
<organism evidence="1">
    <name type="scientific">Synechococcus T7-like phage S-TIP37</name>
    <dbReference type="NCBI Taxonomy" id="1332145"/>
    <lineage>
        <taxon>Viruses</taxon>
        <taxon>Duplodnaviria</taxon>
        <taxon>Heunggongvirae</taxon>
        <taxon>Uroviricota</taxon>
        <taxon>Caudoviricetes</taxon>
        <taxon>Autographivirales</taxon>
        <taxon>Sechaudvirinae</taxon>
        <taxon>Igirivirus</taxon>
        <taxon>Igirivirus STIP37</taxon>
    </lineage>
</organism>
<sequence>MEHQILRQVLGRFKSVDTQPFRSVIPRGDEIPKTLDEAVLTKTPFYKDEKGATQHLAYQQLNDNEVELVTEPSPITFKDDIFDQSVYDFNDGQQDEIKQRLFSYIQETGGTKGFGAILIDGQRRKPKARYGAMADVPDPKGIKLNAKGGLDKAHPNATRV</sequence>